<keyword evidence="3" id="KW-1185">Reference proteome</keyword>
<dbReference type="EMBL" id="RQTK01001154">
    <property type="protein sequence ID" value="RUS71819.1"/>
    <property type="molecule type" value="Genomic_DNA"/>
</dbReference>
<keyword evidence="1" id="KW-0472">Membrane</keyword>
<evidence type="ECO:0000256" key="1">
    <source>
        <dbReference type="SAM" id="Phobius"/>
    </source>
</evidence>
<gene>
    <name evidence="2" type="ORF">EGW08_020426</name>
</gene>
<evidence type="ECO:0000313" key="2">
    <source>
        <dbReference type="EMBL" id="RUS71819.1"/>
    </source>
</evidence>
<dbReference type="Proteomes" id="UP000271974">
    <property type="component" value="Unassembled WGS sequence"/>
</dbReference>
<accession>A0A3S0Z8J0</accession>
<name>A0A3S0Z8J0_ELYCH</name>
<keyword evidence="1" id="KW-1133">Transmembrane helix</keyword>
<sequence length="101" mass="12228">MRTTFCVNIFTIQSHSMKKKTLKMRNAYIEYTWLLFFFFFFFSVLFTHINHTSITYDKNLSFKNKQKSASTAHIVFTFCNSSFKYHDFYTSSLYMLKVVIY</sequence>
<comment type="caution">
    <text evidence="2">The sequence shown here is derived from an EMBL/GenBank/DDBJ whole genome shotgun (WGS) entry which is preliminary data.</text>
</comment>
<organism evidence="2 3">
    <name type="scientific">Elysia chlorotica</name>
    <name type="common">Eastern emerald elysia</name>
    <name type="synonym">Sea slug</name>
    <dbReference type="NCBI Taxonomy" id="188477"/>
    <lineage>
        <taxon>Eukaryota</taxon>
        <taxon>Metazoa</taxon>
        <taxon>Spiralia</taxon>
        <taxon>Lophotrochozoa</taxon>
        <taxon>Mollusca</taxon>
        <taxon>Gastropoda</taxon>
        <taxon>Heterobranchia</taxon>
        <taxon>Euthyneura</taxon>
        <taxon>Panpulmonata</taxon>
        <taxon>Sacoglossa</taxon>
        <taxon>Placobranchoidea</taxon>
        <taxon>Plakobranchidae</taxon>
        <taxon>Elysia</taxon>
    </lineage>
</organism>
<dbReference type="AlphaFoldDB" id="A0A3S0Z8J0"/>
<keyword evidence="1" id="KW-0812">Transmembrane</keyword>
<evidence type="ECO:0000313" key="3">
    <source>
        <dbReference type="Proteomes" id="UP000271974"/>
    </source>
</evidence>
<protein>
    <submittedName>
        <fullName evidence="2">Uncharacterized protein</fullName>
    </submittedName>
</protein>
<feature type="transmembrane region" description="Helical" evidence="1">
    <location>
        <begin position="28"/>
        <end position="49"/>
    </location>
</feature>
<proteinExistence type="predicted"/>
<reference evidence="2 3" key="1">
    <citation type="submission" date="2019-01" db="EMBL/GenBank/DDBJ databases">
        <title>A draft genome assembly of the solar-powered sea slug Elysia chlorotica.</title>
        <authorList>
            <person name="Cai H."/>
            <person name="Li Q."/>
            <person name="Fang X."/>
            <person name="Li J."/>
            <person name="Curtis N.E."/>
            <person name="Altenburger A."/>
            <person name="Shibata T."/>
            <person name="Feng M."/>
            <person name="Maeda T."/>
            <person name="Schwartz J.A."/>
            <person name="Shigenobu S."/>
            <person name="Lundholm N."/>
            <person name="Nishiyama T."/>
            <person name="Yang H."/>
            <person name="Hasebe M."/>
            <person name="Li S."/>
            <person name="Pierce S.K."/>
            <person name="Wang J."/>
        </authorList>
    </citation>
    <scope>NUCLEOTIDE SEQUENCE [LARGE SCALE GENOMIC DNA]</scope>
    <source>
        <strain evidence="2">EC2010</strain>
        <tissue evidence="2">Whole organism of an adult</tissue>
    </source>
</reference>